<evidence type="ECO:0000313" key="9">
    <source>
        <dbReference type="EMBL" id="CUP22799.1"/>
    </source>
</evidence>
<organism evidence="9 10">
    <name type="scientific">Clostridium disporicum</name>
    <dbReference type="NCBI Taxonomy" id="84024"/>
    <lineage>
        <taxon>Bacteria</taxon>
        <taxon>Bacillati</taxon>
        <taxon>Bacillota</taxon>
        <taxon>Clostridia</taxon>
        <taxon>Eubacteriales</taxon>
        <taxon>Clostridiaceae</taxon>
        <taxon>Clostridium</taxon>
    </lineage>
</organism>
<keyword evidence="5 7" id="KW-1133">Transmembrane helix</keyword>
<feature type="domain" description="ABC transmembrane type-1" evidence="8">
    <location>
        <begin position="83"/>
        <end position="276"/>
    </location>
</feature>
<dbReference type="SUPFAM" id="SSF161098">
    <property type="entry name" value="MetI-like"/>
    <property type="match status" value="1"/>
</dbReference>
<evidence type="ECO:0000256" key="5">
    <source>
        <dbReference type="ARBA" id="ARBA00022989"/>
    </source>
</evidence>
<feature type="transmembrane region" description="Helical" evidence="7">
    <location>
        <begin position="195"/>
        <end position="217"/>
    </location>
</feature>
<keyword evidence="4 7" id="KW-0812">Transmembrane</keyword>
<evidence type="ECO:0000313" key="10">
    <source>
        <dbReference type="Proteomes" id="UP000095594"/>
    </source>
</evidence>
<keyword evidence="3" id="KW-1003">Cell membrane</keyword>
<dbReference type="EMBL" id="CYZX01000034">
    <property type="protein sequence ID" value="CUP22799.1"/>
    <property type="molecule type" value="Genomic_DNA"/>
</dbReference>
<dbReference type="Pfam" id="PF00528">
    <property type="entry name" value="BPD_transp_1"/>
    <property type="match status" value="1"/>
</dbReference>
<keyword evidence="6 7" id="KW-0472">Membrane</keyword>
<evidence type="ECO:0000256" key="6">
    <source>
        <dbReference type="ARBA" id="ARBA00023136"/>
    </source>
</evidence>
<evidence type="ECO:0000256" key="4">
    <source>
        <dbReference type="ARBA" id="ARBA00022692"/>
    </source>
</evidence>
<dbReference type="GO" id="GO:0005886">
    <property type="term" value="C:plasma membrane"/>
    <property type="evidence" value="ECO:0007669"/>
    <property type="project" value="UniProtKB-SubCell"/>
</dbReference>
<evidence type="ECO:0000256" key="1">
    <source>
        <dbReference type="ARBA" id="ARBA00004651"/>
    </source>
</evidence>
<sequence length="291" mass="32107">MAKVKEKKIKEPINWKKELKLAPAYLILFAWVAFTVIVIGWIFAASLSTSREIFKGDVLKFASGFHWENYVTAWKTQNVSVFFANSLFYATISCVGILLISAPAAYVLSRYTFLGNKTIKTSFVIGMSIPVIMIILPLFSIATKAHLTGNRWLLIILYICLNVPFTTTFLLNFFGSLSKSYEEAAAIDGCSPMKTFWVIMLPLAQPGVVTVTIFNFLAVWNEYFLALIFANSDSMKSVGVGLFSMVAALRAVGDYGSLFAAVIIVFLPTFLIYIFLSEKIIAGVTGGGVKG</sequence>
<dbReference type="RefSeq" id="WP_055268374.1">
    <property type="nucleotide sequence ID" value="NZ_CABIXQ010000034.1"/>
</dbReference>
<name>A0A174LMV2_9CLOT</name>
<dbReference type="GO" id="GO:0055085">
    <property type="term" value="P:transmembrane transport"/>
    <property type="evidence" value="ECO:0007669"/>
    <property type="project" value="InterPro"/>
</dbReference>
<evidence type="ECO:0000256" key="2">
    <source>
        <dbReference type="ARBA" id="ARBA00022448"/>
    </source>
</evidence>
<dbReference type="InterPro" id="IPR035906">
    <property type="entry name" value="MetI-like_sf"/>
</dbReference>
<proteinExistence type="inferred from homology"/>
<feature type="transmembrane region" description="Helical" evidence="7">
    <location>
        <begin position="121"/>
        <end position="140"/>
    </location>
</feature>
<dbReference type="InterPro" id="IPR000515">
    <property type="entry name" value="MetI-like"/>
</dbReference>
<feature type="transmembrane region" description="Helical" evidence="7">
    <location>
        <begin position="21"/>
        <end position="44"/>
    </location>
</feature>
<feature type="transmembrane region" description="Helical" evidence="7">
    <location>
        <begin position="152"/>
        <end position="174"/>
    </location>
</feature>
<evidence type="ECO:0000256" key="7">
    <source>
        <dbReference type="RuleBase" id="RU363032"/>
    </source>
</evidence>
<accession>A0A174LMV2</accession>
<feature type="transmembrane region" description="Helical" evidence="7">
    <location>
        <begin position="255"/>
        <end position="276"/>
    </location>
</feature>
<comment type="similarity">
    <text evidence="7">Belongs to the binding-protein-dependent transport system permease family.</text>
</comment>
<dbReference type="Proteomes" id="UP000095594">
    <property type="component" value="Unassembled WGS sequence"/>
</dbReference>
<feature type="transmembrane region" description="Helical" evidence="7">
    <location>
        <begin position="87"/>
        <end position="109"/>
    </location>
</feature>
<dbReference type="PROSITE" id="PS50928">
    <property type="entry name" value="ABC_TM1"/>
    <property type="match status" value="1"/>
</dbReference>
<dbReference type="PANTHER" id="PTHR43744:SF8">
    <property type="entry name" value="SN-GLYCEROL-3-PHOSPHATE TRANSPORT SYSTEM PERMEASE PROTEIN UGPE"/>
    <property type="match status" value="1"/>
</dbReference>
<reference evidence="9 10" key="1">
    <citation type="submission" date="2015-09" db="EMBL/GenBank/DDBJ databases">
        <authorList>
            <consortium name="Pathogen Informatics"/>
        </authorList>
    </citation>
    <scope>NUCLEOTIDE SEQUENCE [LARGE SCALE GENOMIC DNA]</scope>
    <source>
        <strain evidence="9 10">2789STDY5834856</strain>
    </source>
</reference>
<comment type="subcellular location">
    <subcellularLocation>
        <location evidence="1 7">Cell membrane</location>
        <topology evidence="1 7">Multi-pass membrane protein</topology>
    </subcellularLocation>
</comment>
<gene>
    <name evidence="9" type="primary">ycjP_7</name>
    <name evidence="9" type="ORF">ERS852471_03237</name>
</gene>
<evidence type="ECO:0000259" key="8">
    <source>
        <dbReference type="PROSITE" id="PS50928"/>
    </source>
</evidence>
<dbReference type="AlphaFoldDB" id="A0A174LMV2"/>
<protein>
    <submittedName>
        <fullName evidence="9">Binding-protein-dependent transport system inner membrane protein</fullName>
    </submittedName>
</protein>
<dbReference type="OrthoDB" id="156617at2"/>
<dbReference type="Gene3D" id="1.10.3720.10">
    <property type="entry name" value="MetI-like"/>
    <property type="match status" value="1"/>
</dbReference>
<evidence type="ECO:0000256" key="3">
    <source>
        <dbReference type="ARBA" id="ARBA00022475"/>
    </source>
</evidence>
<dbReference type="PANTHER" id="PTHR43744">
    <property type="entry name" value="ABC TRANSPORTER PERMEASE PROTEIN MG189-RELATED-RELATED"/>
    <property type="match status" value="1"/>
</dbReference>
<keyword evidence="2 7" id="KW-0813">Transport</keyword>
<dbReference type="CDD" id="cd06261">
    <property type="entry name" value="TM_PBP2"/>
    <property type="match status" value="1"/>
</dbReference>